<organism evidence="2 3">
    <name type="scientific">Rahnella sp. (strain Y9602)</name>
    <dbReference type="NCBI Taxonomy" id="2703885"/>
    <lineage>
        <taxon>Bacteria</taxon>
        <taxon>Pseudomonadati</taxon>
        <taxon>Pseudomonadota</taxon>
        <taxon>Gammaproteobacteria</taxon>
        <taxon>Enterobacterales</taxon>
        <taxon>Yersiniaceae</taxon>
        <taxon>Rahnella</taxon>
    </lineage>
</organism>
<keyword evidence="1" id="KW-0472">Membrane</keyword>
<dbReference type="EMBL" id="CP002506">
    <property type="protein sequence ID" value="ADW76381.1"/>
    <property type="molecule type" value="Genomic_DNA"/>
</dbReference>
<feature type="transmembrane region" description="Helical" evidence="1">
    <location>
        <begin position="53"/>
        <end position="76"/>
    </location>
</feature>
<dbReference type="Proteomes" id="UP000007257">
    <property type="component" value="Plasmid pRAHAQ01"/>
</dbReference>
<evidence type="ECO:0000313" key="2">
    <source>
        <dbReference type="EMBL" id="ADW76381.1"/>
    </source>
</evidence>
<feature type="transmembrane region" description="Helical" evidence="1">
    <location>
        <begin position="401"/>
        <end position="419"/>
    </location>
</feature>
<dbReference type="AlphaFoldDB" id="A0A0H3FJ91"/>
<dbReference type="OrthoDB" id="6506798at2"/>
<reference evidence="2 3" key="2">
    <citation type="journal article" date="2012" name="J. Bacteriol.">
        <title>Complete Genome Sequence of Rahnella sp. Strain Y9602, a Gammaproteobacterium Isolate from Metal- and Radionuclide-Contaminated Soil.</title>
        <authorList>
            <person name="Martinez R.J."/>
            <person name="Bruce D."/>
            <person name="Detter C."/>
            <person name="Goodwin L.A."/>
            <person name="Han J."/>
            <person name="Han C.S."/>
            <person name="Held B."/>
            <person name="Land M.L."/>
            <person name="Mikhailova N."/>
            <person name="Nolan M."/>
            <person name="Pennacchio L."/>
            <person name="Pitluck S."/>
            <person name="Tapia R."/>
            <person name="Woyke T."/>
            <person name="Sobecky P.A."/>
        </authorList>
    </citation>
    <scope>NUCLEOTIDE SEQUENCE [LARGE SCALE GENOMIC DNA]</scope>
    <source>
        <strain evidence="2 3">Y9602</strain>
        <plasmid evidence="2">pRAHAQ01</plasmid>
    </source>
</reference>
<evidence type="ECO:0000256" key="1">
    <source>
        <dbReference type="SAM" id="Phobius"/>
    </source>
</evidence>
<feature type="transmembrane region" description="Helical" evidence="1">
    <location>
        <begin position="431"/>
        <end position="453"/>
    </location>
</feature>
<proteinExistence type="predicted"/>
<dbReference type="eggNOG" id="ENOG502ZA65">
    <property type="taxonomic scope" value="Bacteria"/>
</dbReference>
<keyword evidence="1" id="KW-0812">Transmembrane</keyword>
<name>A0A0H3FJ91_RAHSY</name>
<protein>
    <submittedName>
        <fullName evidence="2">Uncharacterized protein</fullName>
    </submittedName>
</protein>
<feature type="transmembrane region" description="Helical" evidence="1">
    <location>
        <begin position="20"/>
        <end position="41"/>
    </location>
</feature>
<geneLocation type="plasmid" evidence="2 3">
    <name>pRAHAQ01</name>
</geneLocation>
<reference evidence="3" key="1">
    <citation type="submission" date="2011-01" db="EMBL/GenBank/DDBJ databases">
        <title>Complete sequence of plasmid1 of Rahnella sp. Y9602.</title>
        <authorList>
            <consortium name="US DOE Joint Genome Institute"/>
            <person name="Lucas S."/>
            <person name="Copeland A."/>
            <person name="Lapidus A."/>
            <person name="Cheng J.-F."/>
            <person name="Goodwin L."/>
            <person name="Pitluck S."/>
            <person name="Lu M."/>
            <person name="Detter J.C."/>
            <person name="Han C."/>
            <person name="Tapia R."/>
            <person name="Land M."/>
            <person name="Hauser L."/>
            <person name="Kyrpides N."/>
            <person name="Ivanova N."/>
            <person name="Ovchinnikova G."/>
            <person name="Pagani I."/>
            <person name="Sobecky P.A."/>
            <person name="Martinez R.J."/>
            <person name="Woyke T."/>
        </authorList>
    </citation>
    <scope>NUCLEOTIDE SEQUENCE [LARGE SCALE GENOMIC DNA]</scope>
    <source>
        <strain evidence="3">Y9602</strain>
        <plasmid evidence="3">pRAHAQ01</plasmid>
    </source>
</reference>
<dbReference type="HOGENOM" id="CLU_570713_0_0_6"/>
<keyword evidence="1" id="KW-1133">Transmembrane helix</keyword>
<gene>
    <name evidence="2" type="ordered locus">Rahaq_4802</name>
</gene>
<accession>A0A0H3FJ91</accession>
<evidence type="ECO:0000313" key="3">
    <source>
        <dbReference type="Proteomes" id="UP000007257"/>
    </source>
</evidence>
<dbReference type="KEGG" id="rah:Rahaq_4802"/>
<sequence length="470" mass="52529">MNWHLPQMARNALPKLPAWWWWLAVPTACIALAAIALFFTWPVQRGFTNLRFWFWLLLLPLLASTAVMAFVLSAALQARRQTEWRHLFIDRKYAHWQHWGRRSLRLVAFHCLTPEADVASRTLGLEGMPPQAPSKSEDIMLTVPVLIGESPLKSVIIQTLTPMHSALRALPAVEIWLYGNVDEKQAIPAIEHYWNQQLNKRINPENIHLQDKVPDATLLHTWCDEDISIPRLVIALHLLDGKSQASASSSALLFQRSSGPVIKAPPFRPVYLFRPLVAQSHDLDADFPRFLAAGQTGAKRLSHLWDAGLHSRERGALLALLDEHDVMLPAQGRHDLSLLLGPPSPASFWLALCLAAQGCDLGQRGQLVTAQSEESISLVQLSTQPAAPVDMPVDTISRYPLAYLAGIVAVMLALILLPADRDTQVGMLPWLGGGLVVVAALLSFSVPLALRLWRKRLDVEWHLLEQQRHD</sequence>
<keyword evidence="2" id="KW-0614">Plasmid</keyword>